<accession>A0ABM9TIR6</accession>
<reference evidence="1 2" key="1">
    <citation type="submission" date="2015-03" db="EMBL/GenBank/DDBJ databases">
        <authorList>
            <consortium name="Pathogen Informatics"/>
            <person name="Murphy D."/>
        </authorList>
    </citation>
    <scope>NUCLEOTIDE SEQUENCE [LARGE SCALE GENOMIC DNA]</scope>
    <source>
        <strain evidence="1 2">WP-931201</strain>
    </source>
</reference>
<keyword evidence="2" id="KW-1185">Reference proteome</keyword>
<proteinExistence type="predicted"/>
<comment type="caution">
    <text evidence="1">The sequence shown here is derived from an EMBL/GenBank/DDBJ whole genome shotgun (WGS) entry which is preliminary data.</text>
</comment>
<evidence type="ECO:0000313" key="1">
    <source>
        <dbReference type="EMBL" id="CRG51926.1"/>
    </source>
</evidence>
<sequence length="233" mass="27053">MADYLKYYMQRRMEASRNLALHVDKTAAALGDVAENTINSIQMGVKRTIWRSSYFFDVYKDVYENINSEDYRMGLAVVKAIKERDIVMFMTRIYVEYLLQNFDENKQKEIFDKLLKGSAKFATSKATKLSISYAIATTLSECLYLNPKIRMKIRSYSNVSMLGFQFYGYIEKASIAASGLKRDNPAYYSLLYSQDIEMLYFILSPVLSHVIHNKNINKTSEDIIRIINEIAYN</sequence>
<evidence type="ECO:0000313" key="2">
    <source>
        <dbReference type="Proteomes" id="UP000047420"/>
    </source>
</evidence>
<dbReference type="EMBL" id="CVMG01000034">
    <property type="protein sequence ID" value="CRG51926.1"/>
    <property type="molecule type" value="Genomic_DNA"/>
</dbReference>
<name>A0ABM9TIR6_9GAMM</name>
<organism evidence="1 2">
    <name type="scientific">Yersinia wautersii</name>
    <dbReference type="NCBI Taxonomy" id="1341643"/>
    <lineage>
        <taxon>Bacteria</taxon>
        <taxon>Pseudomonadati</taxon>
        <taxon>Pseudomonadota</taxon>
        <taxon>Gammaproteobacteria</taxon>
        <taxon>Enterobacterales</taxon>
        <taxon>Yersiniaceae</taxon>
        <taxon>Yersinia</taxon>
    </lineage>
</organism>
<dbReference type="RefSeq" id="WP_054877651.1">
    <property type="nucleotide sequence ID" value="NZ_CVMG01000034.1"/>
</dbReference>
<protein>
    <submittedName>
        <fullName evidence="1">Uncharacterized protein</fullName>
    </submittedName>
</protein>
<gene>
    <name evidence="1" type="ORF">ERS008478_03574</name>
</gene>
<dbReference type="Proteomes" id="UP000047420">
    <property type="component" value="Unassembled WGS sequence"/>
</dbReference>